<comment type="caution">
    <text evidence="2">The sequence shown here is derived from an EMBL/GenBank/DDBJ whole genome shotgun (WGS) entry which is preliminary data.</text>
</comment>
<organism evidence="2 3">
    <name type="scientific">Streptomyces spiralis</name>
    <dbReference type="NCBI Taxonomy" id="66376"/>
    <lineage>
        <taxon>Bacteria</taxon>
        <taxon>Bacillati</taxon>
        <taxon>Actinomycetota</taxon>
        <taxon>Actinomycetes</taxon>
        <taxon>Kitasatosporales</taxon>
        <taxon>Streptomycetaceae</taxon>
        <taxon>Streptomyces</taxon>
    </lineage>
</organism>
<reference evidence="2" key="2">
    <citation type="submission" date="2020-09" db="EMBL/GenBank/DDBJ databases">
        <authorList>
            <person name="Sun Q."/>
            <person name="Ohkuma M."/>
        </authorList>
    </citation>
    <scope>NUCLEOTIDE SEQUENCE</scope>
    <source>
        <strain evidence="2">JCM 3302</strain>
    </source>
</reference>
<sequence>MRSQSARKAGQGLRRVGIRRPCLAIVKRQPNHATWKNQLRCPGRSGTGPRGGPVPPSEQARSRHAWPQALATAHPDLDIAARVITLRQDKLLGRLLDRR</sequence>
<dbReference type="Proteomes" id="UP000641386">
    <property type="component" value="Unassembled WGS sequence"/>
</dbReference>
<keyword evidence="3" id="KW-1185">Reference proteome</keyword>
<gene>
    <name evidence="2" type="ORF">GCM10014715_59130</name>
</gene>
<dbReference type="AlphaFoldDB" id="A0A919DYX2"/>
<protein>
    <submittedName>
        <fullName evidence="2">Uncharacterized protein</fullName>
    </submittedName>
</protein>
<proteinExistence type="predicted"/>
<dbReference type="EMBL" id="BNBC01000033">
    <property type="protein sequence ID" value="GHE95084.1"/>
    <property type="molecule type" value="Genomic_DNA"/>
</dbReference>
<name>A0A919DYX2_9ACTN</name>
<reference evidence="2" key="1">
    <citation type="journal article" date="2014" name="Int. J. Syst. Evol. Microbiol.">
        <title>Complete genome sequence of Corynebacterium casei LMG S-19264T (=DSM 44701T), isolated from a smear-ripened cheese.</title>
        <authorList>
            <consortium name="US DOE Joint Genome Institute (JGI-PGF)"/>
            <person name="Walter F."/>
            <person name="Albersmeier A."/>
            <person name="Kalinowski J."/>
            <person name="Ruckert C."/>
        </authorList>
    </citation>
    <scope>NUCLEOTIDE SEQUENCE</scope>
    <source>
        <strain evidence="2">JCM 3302</strain>
    </source>
</reference>
<evidence type="ECO:0000313" key="3">
    <source>
        <dbReference type="Proteomes" id="UP000641386"/>
    </source>
</evidence>
<accession>A0A919DYX2</accession>
<feature type="region of interest" description="Disordered" evidence="1">
    <location>
        <begin position="36"/>
        <end position="63"/>
    </location>
</feature>
<evidence type="ECO:0000313" key="2">
    <source>
        <dbReference type="EMBL" id="GHE95084.1"/>
    </source>
</evidence>
<evidence type="ECO:0000256" key="1">
    <source>
        <dbReference type="SAM" id="MobiDB-lite"/>
    </source>
</evidence>